<dbReference type="Proteomes" id="UP001302274">
    <property type="component" value="Unassembled WGS sequence"/>
</dbReference>
<organism evidence="2 3">
    <name type="scientific">Bacteriovorax antarcticus</name>
    <dbReference type="NCBI Taxonomy" id="3088717"/>
    <lineage>
        <taxon>Bacteria</taxon>
        <taxon>Pseudomonadati</taxon>
        <taxon>Bdellovibrionota</taxon>
        <taxon>Bacteriovoracia</taxon>
        <taxon>Bacteriovoracales</taxon>
        <taxon>Bacteriovoracaceae</taxon>
        <taxon>Bacteriovorax</taxon>
    </lineage>
</organism>
<evidence type="ECO:0000313" key="3">
    <source>
        <dbReference type="Proteomes" id="UP001302274"/>
    </source>
</evidence>
<reference evidence="2 3" key="1">
    <citation type="submission" date="2023-11" db="EMBL/GenBank/DDBJ databases">
        <title>A Novel Polar Bacteriovorax (B. antarcticus) Isolated from the Biocrust in Antarctica.</title>
        <authorList>
            <person name="Mun W."/>
            <person name="Choi S.Y."/>
            <person name="Mitchell R.J."/>
        </authorList>
    </citation>
    <scope>NUCLEOTIDE SEQUENCE [LARGE SCALE GENOMIC DNA]</scope>
    <source>
        <strain evidence="2 3">PP10</strain>
    </source>
</reference>
<proteinExistence type="predicted"/>
<evidence type="ECO:0000313" key="2">
    <source>
        <dbReference type="EMBL" id="MEA9358059.1"/>
    </source>
</evidence>
<keyword evidence="3" id="KW-1185">Reference proteome</keyword>
<dbReference type="PROSITE" id="PS51257">
    <property type="entry name" value="PROKAR_LIPOPROTEIN"/>
    <property type="match status" value="1"/>
</dbReference>
<feature type="chain" id="PRO_5045608534" evidence="1">
    <location>
        <begin position="23"/>
        <end position="148"/>
    </location>
</feature>
<sequence>MFIKTILATAILATLSLSQAFAQSTVFSCDQLKLVAAEGGAEDFPGARAQLNEEAGVYYVAFYDTEGTQAPFINEVAKKKNLSKKDVKDYAQFAYVLDTTINIRAITAGTVYVSPKKELEVGLIALKDAEGKIVAKVFSLGNGVGVCK</sequence>
<comment type="caution">
    <text evidence="2">The sequence shown here is derived from an EMBL/GenBank/DDBJ whole genome shotgun (WGS) entry which is preliminary data.</text>
</comment>
<dbReference type="EMBL" id="JAYGJQ010000002">
    <property type="protein sequence ID" value="MEA9358059.1"/>
    <property type="molecule type" value="Genomic_DNA"/>
</dbReference>
<gene>
    <name evidence="2" type="ORF">SHI21_17635</name>
</gene>
<name>A0ABU5VYA6_9BACT</name>
<accession>A0ABU5VYA6</accession>
<dbReference type="RefSeq" id="WP_323578308.1">
    <property type="nucleotide sequence ID" value="NZ_JAYGJQ010000002.1"/>
</dbReference>
<evidence type="ECO:0000256" key="1">
    <source>
        <dbReference type="SAM" id="SignalP"/>
    </source>
</evidence>
<protein>
    <submittedName>
        <fullName evidence="2">Uncharacterized protein</fullName>
    </submittedName>
</protein>
<keyword evidence="1" id="KW-0732">Signal</keyword>
<feature type="signal peptide" evidence="1">
    <location>
        <begin position="1"/>
        <end position="22"/>
    </location>
</feature>